<dbReference type="Proteomes" id="UP001497623">
    <property type="component" value="Unassembled WGS sequence"/>
</dbReference>
<organism evidence="1 2">
    <name type="scientific">Meganyctiphanes norvegica</name>
    <name type="common">Northern krill</name>
    <name type="synonym">Thysanopoda norvegica</name>
    <dbReference type="NCBI Taxonomy" id="48144"/>
    <lineage>
        <taxon>Eukaryota</taxon>
        <taxon>Metazoa</taxon>
        <taxon>Ecdysozoa</taxon>
        <taxon>Arthropoda</taxon>
        <taxon>Crustacea</taxon>
        <taxon>Multicrustacea</taxon>
        <taxon>Malacostraca</taxon>
        <taxon>Eumalacostraca</taxon>
        <taxon>Eucarida</taxon>
        <taxon>Euphausiacea</taxon>
        <taxon>Euphausiidae</taxon>
        <taxon>Meganyctiphanes</taxon>
    </lineage>
</organism>
<comment type="caution">
    <text evidence="1">The sequence shown here is derived from an EMBL/GenBank/DDBJ whole genome shotgun (WGS) entry which is preliminary data.</text>
</comment>
<accession>A0AAV2RKK4</accession>
<evidence type="ECO:0000313" key="1">
    <source>
        <dbReference type="EMBL" id="CAL4125536.1"/>
    </source>
</evidence>
<reference evidence="1 2" key="1">
    <citation type="submission" date="2024-05" db="EMBL/GenBank/DDBJ databases">
        <authorList>
            <person name="Wallberg A."/>
        </authorList>
    </citation>
    <scope>NUCLEOTIDE SEQUENCE [LARGE SCALE GENOMIC DNA]</scope>
</reference>
<protein>
    <recommendedName>
        <fullName evidence="3">Reverse transcriptase zinc-binding domain-containing protein</fullName>
    </recommendedName>
</protein>
<name>A0AAV2RKK4_MEGNR</name>
<sequence length="168" mass="19540">MEEPFQIVYNMCRNENSPGFKFIQKMGSRDTDVDSLKKISLSIRNNVNATQFVTYCTVLKPDLSTHTAYGKICIPDYVRVSFTRLRVISHNLNVETGWWSRLARKNSLCKCDHSNVQDEKHVLLECPMSAPLHQRYSMLPFDSMDSLMRNDDPVNTCMFIYDVLKIYN</sequence>
<evidence type="ECO:0008006" key="3">
    <source>
        <dbReference type="Google" id="ProtNLM"/>
    </source>
</evidence>
<dbReference type="AlphaFoldDB" id="A0AAV2RKK4"/>
<keyword evidence="2" id="KW-1185">Reference proteome</keyword>
<gene>
    <name evidence="1" type="ORF">MNOR_LOCUS25181</name>
</gene>
<dbReference type="EMBL" id="CAXKWB010023735">
    <property type="protein sequence ID" value="CAL4125536.1"/>
    <property type="molecule type" value="Genomic_DNA"/>
</dbReference>
<evidence type="ECO:0000313" key="2">
    <source>
        <dbReference type="Proteomes" id="UP001497623"/>
    </source>
</evidence>
<proteinExistence type="predicted"/>